<dbReference type="AlphaFoldDB" id="A0A9D1PNZ4"/>
<dbReference type="Proteomes" id="UP000824162">
    <property type="component" value="Unassembled WGS sequence"/>
</dbReference>
<accession>A0A9D1PNZ4</accession>
<reference evidence="1" key="1">
    <citation type="journal article" date="2021" name="PeerJ">
        <title>Extensive microbial diversity within the chicken gut microbiome revealed by metagenomics and culture.</title>
        <authorList>
            <person name="Gilroy R."/>
            <person name="Ravi A."/>
            <person name="Getino M."/>
            <person name="Pursley I."/>
            <person name="Horton D.L."/>
            <person name="Alikhan N.F."/>
            <person name="Baker D."/>
            <person name="Gharbi K."/>
            <person name="Hall N."/>
            <person name="Watson M."/>
            <person name="Adriaenssens E.M."/>
            <person name="Foster-Nyarko E."/>
            <person name="Jarju S."/>
            <person name="Secka A."/>
            <person name="Antonio M."/>
            <person name="Oren A."/>
            <person name="Chaudhuri R.R."/>
            <person name="La Ragione R."/>
            <person name="Hildebrand F."/>
            <person name="Pallen M.J."/>
        </authorList>
    </citation>
    <scope>NUCLEOTIDE SEQUENCE</scope>
    <source>
        <strain evidence="1">5790</strain>
    </source>
</reference>
<reference evidence="1" key="2">
    <citation type="submission" date="2021-04" db="EMBL/GenBank/DDBJ databases">
        <authorList>
            <person name="Gilroy R."/>
        </authorList>
    </citation>
    <scope>NUCLEOTIDE SEQUENCE</scope>
    <source>
        <strain evidence="1">5790</strain>
    </source>
</reference>
<evidence type="ECO:0000313" key="2">
    <source>
        <dbReference type="Proteomes" id="UP000824162"/>
    </source>
</evidence>
<dbReference type="InterPro" id="IPR039498">
    <property type="entry name" value="NTP_transf_5"/>
</dbReference>
<organism evidence="1 2">
    <name type="scientific">Candidatus Monoglobus merdigallinarum</name>
    <dbReference type="NCBI Taxonomy" id="2838698"/>
    <lineage>
        <taxon>Bacteria</taxon>
        <taxon>Bacillati</taxon>
        <taxon>Bacillota</taxon>
        <taxon>Clostridia</taxon>
        <taxon>Monoglobales</taxon>
        <taxon>Monoglobaceae</taxon>
        <taxon>Monoglobus</taxon>
    </lineage>
</organism>
<gene>
    <name evidence="1" type="ORF">H9900_00315</name>
</gene>
<dbReference type="Pfam" id="PF14907">
    <property type="entry name" value="NTP_transf_5"/>
    <property type="match status" value="1"/>
</dbReference>
<name>A0A9D1PNZ4_9FIRM</name>
<evidence type="ECO:0000313" key="1">
    <source>
        <dbReference type="EMBL" id="HIV85236.1"/>
    </source>
</evidence>
<protein>
    <submittedName>
        <fullName evidence="1">Nucleotidyltransferase family protein</fullName>
    </submittedName>
</protein>
<dbReference type="EMBL" id="DXIJ01000004">
    <property type="protein sequence ID" value="HIV85236.1"/>
    <property type="molecule type" value="Genomic_DNA"/>
</dbReference>
<sequence>MNKTDLYLLHLLRCALCGAEPEAWDGIDLRRLVYLAEKQGLLSLLSGTFERLDGMPEELRAAVKRRTAKLRAKEKFRNIYLTDLCLKLEAERLYVMPLKGFVIKNLYPEPWMREMNDVDILIEKDKADEVKALLEKEGYVYDHDSLHEIVYNLDPFINLELHTSAISYYYKGIYTHFEDALERSVPLDGHEYIRVMTPPDLYVHTLTHFAMHYCTAGGGIKPVVDLWLIKHKHDLDMEYVGARLKALGLEKFESVISHLASVWFEGAEHTPETQQTERLMLLNSAYGSTEDYTMLRFYRIAENDSSRLVKRFKVLKSVMFMKPATLAVKYPGLRHRPYLYPFYTVYRWFDILKRRGGEVGRMARVTMSGKGSAYDKRLKEVIENNKMMGFKKDFFDDTFYE</sequence>
<proteinExistence type="predicted"/>
<comment type="caution">
    <text evidence="1">The sequence shown here is derived from an EMBL/GenBank/DDBJ whole genome shotgun (WGS) entry which is preliminary data.</text>
</comment>